<dbReference type="InterPro" id="IPR036291">
    <property type="entry name" value="NAD(P)-bd_dom_sf"/>
</dbReference>
<dbReference type="KEGG" id="kbs:EPA93_05980"/>
<dbReference type="InterPro" id="IPR016040">
    <property type="entry name" value="NAD(P)-bd_dom"/>
</dbReference>
<dbReference type="InterPro" id="IPR051604">
    <property type="entry name" value="Ergot_Alk_Oxidoreductase"/>
</dbReference>
<dbReference type="EMBL" id="CP035758">
    <property type="protein sequence ID" value="QBD75576.1"/>
    <property type="molecule type" value="Genomic_DNA"/>
</dbReference>
<dbReference type="OrthoDB" id="154676at2"/>
<feature type="domain" description="NAD(P)-binding" evidence="1">
    <location>
        <begin position="17"/>
        <end position="176"/>
    </location>
</feature>
<gene>
    <name evidence="2" type="ORF">EPA93_05980</name>
</gene>
<protein>
    <submittedName>
        <fullName evidence="2">NmrA family transcriptional regulator</fullName>
    </submittedName>
</protein>
<evidence type="ECO:0000259" key="1">
    <source>
        <dbReference type="Pfam" id="PF13460"/>
    </source>
</evidence>
<accession>A0A4P6JLN6</accession>
<dbReference type="SUPFAM" id="SSF51735">
    <property type="entry name" value="NAD(P)-binding Rossmann-fold domains"/>
    <property type="match status" value="1"/>
</dbReference>
<dbReference type="AlphaFoldDB" id="A0A4P6JLN6"/>
<evidence type="ECO:0000313" key="3">
    <source>
        <dbReference type="Proteomes" id="UP000290365"/>
    </source>
</evidence>
<organism evidence="2 3">
    <name type="scientific">Ktedonosporobacter rubrisoli</name>
    <dbReference type="NCBI Taxonomy" id="2509675"/>
    <lineage>
        <taxon>Bacteria</taxon>
        <taxon>Bacillati</taxon>
        <taxon>Chloroflexota</taxon>
        <taxon>Ktedonobacteria</taxon>
        <taxon>Ktedonobacterales</taxon>
        <taxon>Ktedonosporobacteraceae</taxon>
        <taxon>Ktedonosporobacter</taxon>
    </lineage>
</organism>
<dbReference type="RefSeq" id="WP_129886174.1">
    <property type="nucleotide sequence ID" value="NZ_CP035758.1"/>
</dbReference>
<sequence length="282" mass="30737">MSNIENISNIKQILVLGSTGKTGRRVAQRLQARGIPTRLGSRSGQTPFDWENQATWEPVLKNVEAVYVTFYPDLAAPGASEAISAFVKLAASNGVRRLVLLSGRGEEEAQACEQVVQSSGCEWTIIRASWFNQNFNEGAMLDAVLSGEVALPVGDVGEPFIDVEDIADIAVAALTEERHANQLYEVTGPRLLTFADAVREIAEATGQEIRYVPVTIDQYSAMMSEYGVPEEVISQLVYLFTEVLDGRNAHLSDGVQRALGRQPRDFADFAREAASSGAWSAR</sequence>
<evidence type="ECO:0000313" key="2">
    <source>
        <dbReference type="EMBL" id="QBD75576.1"/>
    </source>
</evidence>
<dbReference type="Proteomes" id="UP000290365">
    <property type="component" value="Chromosome"/>
</dbReference>
<keyword evidence="3" id="KW-1185">Reference proteome</keyword>
<name>A0A4P6JLN6_KTERU</name>
<dbReference type="PANTHER" id="PTHR43162">
    <property type="match status" value="1"/>
</dbReference>
<proteinExistence type="predicted"/>
<dbReference type="Pfam" id="PF13460">
    <property type="entry name" value="NAD_binding_10"/>
    <property type="match status" value="1"/>
</dbReference>
<reference evidence="2 3" key="1">
    <citation type="submission" date="2019-01" db="EMBL/GenBank/DDBJ databases">
        <title>Ktedonosporobacter rubrisoli SCAWS-G2.</title>
        <authorList>
            <person name="Huang Y."/>
            <person name="Yan B."/>
        </authorList>
    </citation>
    <scope>NUCLEOTIDE SEQUENCE [LARGE SCALE GENOMIC DNA]</scope>
    <source>
        <strain evidence="2 3">SCAWS-G2</strain>
    </source>
</reference>
<dbReference type="Gene3D" id="3.90.25.10">
    <property type="entry name" value="UDP-galactose 4-epimerase, domain 1"/>
    <property type="match status" value="1"/>
</dbReference>
<dbReference type="Gene3D" id="3.40.50.720">
    <property type="entry name" value="NAD(P)-binding Rossmann-like Domain"/>
    <property type="match status" value="1"/>
</dbReference>
<dbReference type="PANTHER" id="PTHR43162:SF1">
    <property type="entry name" value="PRESTALK A DIFFERENTIATION PROTEIN A"/>
    <property type="match status" value="1"/>
</dbReference>